<dbReference type="Gene3D" id="1.20.120.20">
    <property type="entry name" value="Apolipoprotein"/>
    <property type="match status" value="1"/>
</dbReference>
<feature type="transmembrane region" description="Helical" evidence="2">
    <location>
        <begin position="35"/>
        <end position="54"/>
    </location>
</feature>
<proteinExistence type="predicted"/>
<dbReference type="EMBL" id="JAMOKX010000001">
    <property type="protein sequence ID" value="MCL9818758.1"/>
    <property type="molecule type" value="Genomic_DNA"/>
</dbReference>
<sequence>MENILVNIVFTIVMLGLALWDFLSYWKQKHRDFKSIIMSAGVLGTFVGIFIGLQDFNVNEIENSVPFLLEGLKTAFYTSILGMSLAILLAIVQKGKVVKSDFENMMDYFSLQASKLDDLKYLRTIVDQNLKLQDFQEKYHLAQEENFLKISKHFDTTNHTLKEAMQYLVQGASKELISALESVIRDFNQKITDQFGDNFKELNAAVLQMILWQENYKNTLEGLDENLKNTLEVFKNSQEVLEMVAERNSEVLEVYNALAHSIEASRIENQKLSEMLLGFEDMHKNAQNALESVQSLTHIMQESHIQAMDLTKQNLQEVRGYLQTSVQEHKNATQEILTGNLQVLQKDYLELSGNLSNFQKDLGEFAQGYLVQNKENMDQFLIQVQEKSEKCLDHIQKSNVELNNQNLEMLKSAKENIAEYLKKVSGSFKEALGELDKTQKESLLLLEGQTQKSDAILEQHRLDLENILKNTSGTLEQMGSEAKESLLKNTNALEEHIANAVLGFDSLLGNTTKTLQENFQESKETLKEMSKDIEDSMLVVTKSLDTMLNETANSLSKSAQNIEESLVDTTQNLKDSFSKTTQNISQSVDRLLAYNQSKSEDIHKLMEQNLEDLNVNLQTMSQNAQEHYEELQNQMRSSFGESYKNAIETLGAYLKNSSNLYQNQLSKLSQNSLETLQKHHLESLQSHQGMQQDLQKSLSEIAQKFGLGSKQIIGTIEGLSKELLQFSSQHLDSHSQKVIAQYHTLEEKVKSILQEMAKHYLEMLSTLTQQSLEIPKNVSAELLGEFNKLQKNLGESLSGAYMALENNRKEIEGILKIIQSNVDTSLSKTANLNENLCRSLGDLDDALSNITLGFRQDYEWFLRRIRELMGARS</sequence>
<evidence type="ECO:0000313" key="4">
    <source>
        <dbReference type="Proteomes" id="UP001057522"/>
    </source>
</evidence>
<keyword evidence="2" id="KW-1133">Transmembrane helix</keyword>
<keyword evidence="2" id="KW-0472">Membrane</keyword>
<gene>
    <name evidence="3" type="ORF">NCR95_00975</name>
</gene>
<accession>A0ABT0TTI2</accession>
<evidence type="ECO:0000256" key="1">
    <source>
        <dbReference type="SAM" id="Coils"/>
    </source>
</evidence>
<name>A0ABT0TTI2_9HELI</name>
<feature type="transmembrane region" description="Helical" evidence="2">
    <location>
        <begin position="6"/>
        <end position="23"/>
    </location>
</feature>
<organism evidence="3 4">
    <name type="scientific">Helicobacter colisuis</name>
    <dbReference type="NCBI Taxonomy" id="2949739"/>
    <lineage>
        <taxon>Bacteria</taxon>
        <taxon>Pseudomonadati</taxon>
        <taxon>Campylobacterota</taxon>
        <taxon>Epsilonproteobacteria</taxon>
        <taxon>Campylobacterales</taxon>
        <taxon>Helicobacteraceae</taxon>
        <taxon>Helicobacter</taxon>
    </lineage>
</organism>
<feature type="coiled-coil region" evidence="1">
    <location>
        <begin position="603"/>
        <end position="634"/>
    </location>
</feature>
<evidence type="ECO:0000313" key="3">
    <source>
        <dbReference type="EMBL" id="MCL9818758.1"/>
    </source>
</evidence>
<dbReference type="Proteomes" id="UP001057522">
    <property type="component" value="Unassembled WGS sequence"/>
</dbReference>
<keyword evidence="4" id="KW-1185">Reference proteome</keyword>
<keyword evidence="1" id="KW-0175">Coiled coil</keyword>
<dbReference type="SUPFAM" id="SSF58113">
    <property type="entry name" value="Apolipoprotein A-I"/>
    <property type="match status" value="1"/>
</dbReference>
<keyword evidence="2" id="KW-0812">Transmembrane</keyword>
<reference evidence="3" key="1">
    <citation type="submission" date="2022-06" db="EMBL/GenBank/DDBJ databases">
        <title>Helicobacter colisuis sp. nov.</title>
        <authorList>
            <person name="Papic B."/>
            <person name="Gruntar I."/>
        </authorList>
    </citation>
    <scope>NUCLEOTIDE SEQUENCE</scope>
    <source>
        <strain evidence="3">11154-15</strain>
    </source>
</reference>
<protein>
    <recommendedName>
        <fullName evidence="5">Apolipoprotein A1/A4/E domain</fullName>
    </recommendedName>
</protein>
<evidence type="ECO:0000256" key="2">
    <source>
        <dbReference type="SAM" id="Phobius"/>
    </source>
</evidence>
<dbReference type="RefSeq" id="WP_250603266.1">
    <property type="nucleotide sequence ID" value="NZ_JAMOKX010000001.1"/>
</dbReference>
<comment type="caution">
    <text evidence="3">The sequence shown here is derived from an EMBL/GenBank/DDBJ whole genome shotgun (WGS) entry which is preliminary data.</text>
</comment>
<evidence type="ECO:0008006" key="5">
    <source>
        <dbReference type="Google" id="ProtNLM"/>
    </source>
</evidence>